<name>A0A0K8R723_IXORI</name>
<feature type="chain" id="PRO_5005516069" evidence="1">
    <location>
        <begin position="19"/>
        <end position="71"/>
    </location>
</feature>
<sequence length="71" mass="7780">MTWTATWPVAVIIVHVDATSIASDIAPFFLQCCSVLLIHLSYSSHLLRVLPTSECFVLLSLSKTTSSTRVT</sequence>
<organism evidence="2">
    <name type="scientific">Ixodes ricinus</name>
    <name type="common">Common tick</name>
    <name type="synonym">Acarus ricinus</name>
    <dbReference type="NCBI Taxonomy" id="34613"/>
    <lineage>
        <taxon>Eukaryota</taxon>
        <taxon>Metazoa</taxon>
        <taxon>Ecdysozoa</taxon>
        <taxon>Arthropoda</taxon>
        <taxon>Chelicerata</taxon>
        <taxon>Arachnida</taxon>
        <taxon>Acari</taxon>
        <taxon>Parasitiformes</taxon>
        <taxon>Ixodida</taxon>
        <taxon>Ixodoidea</taxon>
        <taxon>Ixodidae</taxon>
        <taxon>Ixodinae</taxon>
        <taxon>Ixodes</taxon>
    </lineage>
</organism>
<reference evidence="2" key="1">
    <citation type="submission" date="2012-12" db="EMBL/GenBank/DDBJ databases">
        <title>Identification and characterization of a phenylalanine ammonia-lyase gene family in Isatis indigotica Fort.</title>
        <authorList>
            <person name="Liu Q."/>
            <person name="Chen J."/>
            <person name="Zhou X."/>
            <person name="Di P."/>
            <person name="Xiao Y."/>
            <person name="Xuan H."/>
            <person name="Zhang L."/>
            <person name="Chen W."/>
        </authorList>
    </citation>
    <scope>NUCLEOTIDE SEQUENCE</scope>
    <source>
        <tissue evidence="2">Salivary gland</tissue>
    </source>
</reference>
<dbReference type="EMBL" id="GADI01006846">
    <property type="protein sequence ID" value="JAA66962.1"/>
    <property type="molecule type" value="mRNA"/>
</dbReference>
<protein>
    <submittedName>
        <fullName evidence="2">Putative 8.9 kDa protein</fullName>
    </submittedName>
</protein>
<accession>A0A0K8R723</accession>
<evidence type="ECO:0000256" key="1">
    <source>
        <dbReference type="SAM" id="SignalP"/>
    </source>
</evidence>
<evidence type="ECO:0000313" key="2">
    <source>
        <dbReference type="EMBL" id="JAA66962.1"/>
    </source>
</evidence>
<proteinExistence type="evidence at transcript level"/>
<dbReference type="AlphaFoldDB" id="A0A0K8R723"/>
<feature type="signal peptide" evidence="1">
    <location>
        <begin position="1"/>
        <end position="18"/>
    </location>
</feature>
<keyword evidence="1" id="KW-0732">Signal</keyword>